<dbReference type="SUPFAM" id="SSF46689">
    <property type="entry name" value="Homeodomain-like"/>
    <property type="match status" value="1"/>
</dbReference>
<accession>A0A370FLW7</accession>
<dbReference type="RefSeq" id="WP_114801533.1">
    <property type="nucleotide sequence ID" value="NZ_QQAV01000001.1"/>
</dbReference>
<name>A0A370FLW7_9BURK</name>
<dbReference type="PROSITE" id="PS01124">
    <property type="entry name" value="HTH_ARAC_FAMILY_2"/>
    <property type="match status" value="1"/>
</dbReference>
<dbReference type="Gene3D" id="1.10.10.60">
    <property type="entry name" value="Homeodomain-like"/>
    <property type="match status" value="1"/>
</dbReference>
<dbReference type="Pfam" id="PF12833">
    <property type="entry name" value="HTH_18"/>
    <property type="match status" value="1"/>
</dbReference>
<dbReference type="AlphaFoldDB" id="A0A370FLW7"/>
<dbReference type="Gene3D" id="2.60.120.10">
    <property type="entry name" value="Jelly Rolls"/>
    <property type="match status" value="1"/>
</dbReference>
<dbReference type="InterPro" id="IPR014710">
    <property type="entry name" value="RmlC-like_jellyroll"/>
</dbReference>
<dbReference type="CDD" id="cd06999">
    <property type="entry name" value="cupin_HpaA-like_N"/>
    <property type="match status" value="1"/>
</dbReference>
<evidence type="ECO:0000256" key="1">
    <source>
        <dbReference type="ARBA" id="ARBA00023015"/>
    </source>
</evidence>
<dbReference type="InterPro" id="IPR047264">
    <property type="entry name" value="Cupin_HpaA-like_N"/>
</dbReference>
<protein>
    <submittedName>
        <fullName evidence="6">AraC family transcriptional activator of pobA</fullName>
    </submittedName>
</protein>
<dbReference type="EMBL" id="QQAV01000001">
    <property type="protein sequence ID" value="RDI28677.1"/>
    <property type="molecule type" value="Genomic_DNA"/>
</dbReference>
<evidence type="ECO:0000256" key="4">
    <source>
        <dbReference type="ARBA" id="ARBA00023163"/>
    </source>
</evidence>
<dbReference type="InterPro" id="IPR018060">
    <property type="entry name" value="HTH_AraC"/>
</dbReference>
<evidence type="ECO:0000256" key="2">
    <source>
        <dbReference type="ARBA" id="ARBA00023125"/>
    </source>
</evidence>
<dbReference type="Pfam" id="PF02311">
    <property type="entry name" value="AraC_binding"/>
    <property type="match status" value="1"/>
</dbReference>
<dbReference type="GO" id="GO:0043565">
    <property type="term" value="F:sequence-specific DNA binding"/>
    <property type="evidence" value="ECO:0007669"/>
    <property type="project" value="InterPro"/>
</dbReference>
<keyword evidence="3" id="KW-0010">Activator</keyword>
<evidence type="ECO:0000259" key="5">
    <source>
        <dbReference type="PROSITE" id="PS01124"/>
    </source>
</evidence>
<keyword evidence="2" id="KW-0238">DNA-binding</keyword>
<keyword evidence="1" id="KW-0805">Transcription regulation</keyword>
<proteinExistence type="predicted"/>
<dbReference type="InterPro" id="IPR003313">
    <property type="entry name" value="AraC-bd"/>
</dbReference>
<reference evidence="6 7" key="1">
    <citation type="submission" date="2018-07" db="EMBL/GenBank/DDBJ databases">
        <title>Genomic Encyclopedia of Type Strains, Phase IV (KMG-IV): sequencing the most valuable type-strain genomes for metagenomic binning, comparative biology and taxonomic classification.</title>
        <authorList>
            <person name="Goeker M."/>
        </authorList>
    </citation>
    <scope>NUCLEOTIDE SEQUENCE [LARGE SCALE GENOMIC DNA]</scope>
    <source>
        <strain evidence="6 7">DSM 21352</strain>
    </source>
</reference>
<dbReference type="Proteomes" id="UP000255265">
    <property type="component" value="Unassembled WGS sequence"/>
</dbReference>
<comment type="caution">
    <text evidence="6">The sequence shown here is derived from an EMBL/GenBank/DDBJ whole genome shotgun (WGS) entry which is preliminary data.</text>
</comment>
<keyword evidence="7" id="KW-1185">Reference proteome</keyword>
<dbReference type="SUPFAM" id="SSF51182">
    <property type="entry name" value="RmlC-like cupins"/>
    <property type="match status" value="1"/>
</dbReference>
<keyword evidence="4" id="KW-0804">Transcription</keyword>
<evidence type="ECO:0000313" key="7">
    <source>
        <dbReference type="Proteomes" id="UP000255265"/>
    </source>
</evidence>
<dbReference type="InterPro" id="IPR011051">
    <property type="entry name" value="RmlC_Cupin_sf"/>
</dbReference>
<dbReference type="PANTHER" id="PTHR43280">
    <property type="entry name" value="ARAC-FAMILY TRANSCRIPTIONAL REGULATOR"/>
    <property type="match status" value="1"/>
</dbReference>
<dbReference type="GO" id="GO:0003700">
    <property type="term" value="F:DNA-binding transcription factor activity"/>
    <property type="evidence" value="ECO:0007669"/>
    <property type="project" value="InterPro"/>
</dbReference>
<dbReference type="InterPro" id="IPR020449">
    <property type="entry name" value="Tscrpt_reg_AraC-type_HTH"/>
</dbReference>
<evidence type="ECO:0000313" key="6">
    <source>
        <dbReference type="EMBL" id="RDI28677.1"/>
    </source>
</evidence>
<organism evidence="6 7">
    <name type="scientific">Pseudacidovorax intermedius</name>
    <dbReference type="NCBI Taxonomy" id="433924"/>
    <lineage>
        <taxon>Bacteria</taxon>
        <taxon>Pseudomonadati</taxon>
        <taxon>Pseudomonadota</taxon>
        <taxon>Betaproteobacteria</taxon>
        <taxon>Burkholderiales</taxon>
        <taxon>Comamonadaceae</taxon>
        <taxon>Pseudacidovorax</taxon>
    </lineage>
</organism>
<sequence>MARAIPNYSLYGDQASPGWLASFDFEWIPQRSKPYNWDIQPHTHDAFLQLLVLRQGRVRVLVDHERLEAEAPCLILVPAQTVHSFRFSDDTDGPVVTAAQRPLESLADLVMPALRETLRTPQLMPLTADELARLMPLFHAIEAEHRLADTGHTAAGMSLLTALLVQVARLHRLKKEHLARPRSRRAEQIETFRRLVDARYREHLPVPAYAALLGITAGQLTRLCREVLGLSSLDVINARLLHEAQRELIYTPNSIKQIAVSLGFGDEAYFGRFFRKHKGLTPREYRAQALAEWSDEAAG</sequence>
<dbReference type="InterPro" id="IPR009057">
    <property type="entry name" value="Homeodomain-like_sf"/>
</dbReference>
<dbReference type="OrthoDB" id="9803764at2"/>
<dbReference type="SMART" id="SM00342">
    <property type="entry name" value="HTH_ARAC"/>
    <property type="match status" value="1"/>
</dbReference>
<evidence type="ECO:0000256" key="3">
    <source>
        <dbReference type="ARBA" id="ARBA00023159"/>
    </source>
</evidence>
<feature type="domain" description="HTH araC/xylS-type" evidence="5">
    <location>
        <begin position="190"/>
        <end position="288"/>
    </location>
</feature>
<dbReference type="PRINTS" id="PR00032">
    <property type="entry name" value="HTHARAC"/>
</dbReference>
<dbReference type="PANTHER" id="PTHR43280:SF32">
    <property type="entry name" value="TRANSCRIPTIONAL REGULATORY PROTEIN"/>
    <property type="match status" value="1"/>
</dbReference>
<gene>
    <name evidence="6" type="ORF">DFR41_101433</name>
</gene>